<sequence length="164" mass="17772">MKLVILLGIMCAGLVAVEASEMSSGSNIQSLHQLSNIFHDIFLPAIISIVKISIRVITSLIDKYLPPPLTSYASSFGHDSLDKYLPPSLTSYVSSIGHDSSDKYLGKVFNFEGKTVSGTGNVVGFHNIGNEGFRNIETEGYPNIETNDDGNLISTVTRVKDSNF</sequence>
<reference evidence="2" key="1">
    <citation type="submission" date="2021-05" db="EMBL/GenBank/DDBJ databases">
        <authorList>
            <person name="Alioto T."/>
            <person name="Alioto T."/>
            <person name="Gomez Garrido J."/>
        </authorList>
    </citation>
    <scope>NUCLEOTIDE SEQUENCE</scope>
</reference>
<evidence type="ECO:0000256" key="1">
    <source>
        <dbReference type="SAM" id="SignalP"/>
    </source>
</evidence>
<protein>
    <submittedName>
        <fullName evidence="2">Uncharacterized protein</fullName>
    </submittedName>
</protein>
<keyword evidence="1" id="KW-0732">Signal</keyword>
<feature type="chain" id="PRO_5034927213" evidence="1">
    <location>
        <begin position="20"/>
        <end position="164"/>
    </location>
</feature>
<feature type="signal peptide" evidence="1">
    <location>
        <begin position="1"/>
        <end position="19"/>
    </location>
</feature>
<evidence type="ECO:0000313" key="2">
    <source>
        <dbReference type="EMBL" id="CAG6770010.1"/>
    </source>
</evidence>
<organism evidence="2">
    <name type="scientific">Cacopsylla melanoneura</name>
    <dbReference type="NCBI Taxonomy" id="428564"/>
    <lineage>
        <taxon>Eukaryota</taxon>
        <taxon>Metazoa</taxon>
        <taxon>Ecdysozoa</taxon>
        <taxon>Arthropoda</taxon>
        <taxon>Hexapoda</taxon>
        <taxon>Insecta</taxon>
        <taxon>Pterygota</taxon>
        <taxon>Neoptera</taxon>
        <taxon>Paraneoptera</taxon>
        <taxon>Hemiptera</taxon>
        <taxon>Sternorrhyncha</taxon>
        <taxon>Psylloidea</taxon>
        <taxon>Psyllidae</taxon>
        <taxon>Psyllinae</taxon>
        <taxon>Cacopsylla</taxon>
    </lineage>
</organism>
<dbReference type="EMBL" id="HBUF01580302">
    <property type="protein sequence ID" value="CAG6770010.1"/>
    <property type="molecule type" value="Transcribed_RNA"/>
</dbReference>
<proteinExistence type="predicted"/>
<name>A0A8D9EZT1_9HEMI</name>
<dbReference type="AlphaFoldDB" id="A0A8D9EZT1"/>
<accession>A0A8D9EZT1</accession>